<feature type="region of interest" description="Disordered" evidence="1">
    <location>
        <begin position="1"/>
        <end position="51"/>
    </location>
</feature>
<dbReference type="InParanoid" id="A0A165CJI0"/>
<accession>A0A165CJI0</accession>
<organism evidence="2 3">
    <name type="scientific">Calocera cornea HHB12733</name>
    <dbReference type="NCBI Taxonomy" id="1353952"/>
    <lineage>
        <taxon>Eukaryota</taxon>
        <taxon>Fungi</taxon>
        <taxon>Dikarya</taxon>
        <taxon>Basidiomycota</taxon>
        <taxon>Agaricomycotina</taxon>
        <taxon>Dacrymycetes</taxon>
        <taxon>Dacrymycetales</taxon>
        <taxon>Dacrymycetaceae</taxon>
        <taxon>Calocera</taxon>
    </lineage>
</organism>
<evidence type="ECO:0000256" key="1">
    <source>
        <dbReference type="SAM" id="MobiDB-lite"/>
    </source>
</evidence>
<proteinExistence type="predicted"/>
<name>A0A165CJI0_9BASI</name>
<feature type="region of interest" description="Disordered" evidence="1">
    <location>
        <begin position="149"/>
        <end position="177"/>
    </location>
</feature>
<gene>
    <name evidence="2" type="ORF">CALCODRAFT_163716</name>
</gene>
<evidence type="ECO:0000313" key="3">
    <source>
        <dbReference type="Proteomes" id="UP000076842"/>
    </source>
</evidence>
<keyword evidence="3" id="KW-1185">Reference proteome</keyword>
<evidence type="ECO:0000313" key="2">
    <source>
        <dbReference type="EMBL" id="KZT50906.1"/>
    </source>
</evidence>
<dbReference type="AlphaFoldDB" id="A0A165CJI0"/>
<dbReference type="EMBL" id="KV424137">
    <property type="protein sequence ID" value="KZT50906.1"/>
    <property type="molecule type" value="Genomic_DNA"/>
</dbReference>
<feature type="compositionally biased region" description="Low complexity" evidence="1">
    <location>
        <begin position="20"/>
        <end position="40"/>
    </location>
</feature>
<sequence>MPISQSGFRQKPPEVGPLGADGSVSGGAAARGAVRTGTGDWNAADENATLTPNKGAVKPRGAEFAKAGQRGAIGDVTFGRTLHRGSSAAAQSGHGAAWAGAPGATGAQSLMVSRSVGAIYLSNLSRARPRCYDTSAPNLWIWIWRAPGRGDPARRAREDEDDAGRGRGAPSSCGSSDGMGWDGMIGCQARTADRRIPCPDLPLGTAHADPGAGSWIDGIAGPATPVARRANERMSA</sequence>
<reference evidence="2 3" key="1">
    <citation type="journal article" date="2016" name="Mol. Biol. Evol.">
        <title>Comparative Genomics of Early-Diverging Mushroom-Forming Fungi Provides Insights into the Origins of Lignocellulose Decay Capabilities.</title>
        <authorList>
            <person name="Nagy L.G."/>
            <person name="Riley R."/>
            <person name="Tritt A."/>
            <person name="Adam C."/>
            <person name="Daum C."/>
            <person name="Floudas D."/>
            <person name="Sun H."/>
            <person name="Yadav J.S."/>
            <person name="Pangilinan J."/>
            <person name="Larsson K.H."/>
            <person name="Matsuura K."/>
            <person name="Barry K."/>
            <person name="Labutti K."/>
            <person name="Kuo R."/>
            <person name="Ohm R.A."/>
            <person name="Bhattacharya S.S."/>
            <person name="Shirouzu T."/>
            <person name="Yoshinaga Y."/>
            <person name="Martin F.M."/>
            <person name="Grigoriev I.V."/>
            <person name="Hibbett D.S."/>
        </authorList>
    </citation>
    <scope>NUCLEOTIDE SEQUENCE [LARGE SCALE GENOMIC DNA]</scope>
    <source>
        <strain evidence="2 3">HHB12733</strain>
    </source>
</reference>
<dbReference type="Proteomes" id="UP000076842">
    <property type="component" value="Unassembled WGS sequence"/>
</dbReference>
<protein>
    <submittedName>
        <fullName evidence="2">Uncharacterized protein</fullName>
    </submittedName>
</protein>